<dbReference type="Pfam" id="PF07596">
    <property type="entry name" value="SBP_bac_10"/>
    <property type="match status" value="1"/>
</dbReference>
<evidence type="ECO:0000313" key="2">
    <source>
        <dbReference type="EMBL" id="RUL87124.1"/>
    </source>
</evidence>
<feature type="domain" description="DUF1559" evidence="1">
    <location>
        <begin position="32"/>
        <end position="299"/>
    </location>
</feature>
<gene>
    <name evidence="2" type="ORF">TsocGM_13660</name>
</gene>
<name>A0A432MIC6_9BACT</name>
<dbReference type="AlphaFoldDB" id="A0A432MIC6"/>
<dbReference type="InterPro" id="IPR045584">
    <property type="entry name" value="Pilin-like"/>
</dbReference>
<dbReference type="EMBL" id="RYZH01000025">
    <property type="protein sequence ID" value="RUL87124.1"/>
    <property type="molecule type" value="Genomic_DNA"/>
</dbReference>
<dbReference type="OrthoDB" id="217153at2"/>
<dbReference type="InterPro" id="IPR011453">
    <property type="entry name" value="DUF1559"/>
</dbReference>
<organism evidence="2 3">
    <name type="scientific">Tautonia sociabilis</name>
    <dbReference type="NCBI Taxonomy" id="2080755"/>
    <lineage>
        <taxon>Bacteria</taxon>
        <taxon>Pseudomonadati</taxon>
        <taxon>Planctomycetota</taxon>
        <taxon>Planctomycetia</taxon>
        <taxon>Isosphaerales</taxon>
        <taxon>Isosphaeraceae</taxon>
        <taxon>Tautonia</taxon>
    </lineage>
</organism>
<evidence type="ECO:0000313" key="3">
    <source>
        <dbReference type="Proteomes" id="UP000280296"/>
    </source>
</evidence>
<dbReference type="NCBIfam" id="TIGR02532">
    <property type="entry name" value="IV_pilin_GFxxxE"/>
    <property type="match status" value="1"/>
</dbReference>
<dbReference type="PANTHER" id="PTHR30093">
    <property type="entry name" value="GENERAL SECRETION PATHWAY PROTEIN G"/>
    <property type="match status" value="1"/>
</dbReference>
<proteinExistence type="predicted"/>
<keyword evidence="3" id="KW-1185">Reference proteome</keyword>
<dbReference type="NCBIfam" id="TIGR04294">
    <property type="entry name" value="pre_pil_HX9DG"/>
    <property type="match status" value="1"/>
</dbReference>
<evidence type="ECO:0000259" key="1">
    <source>
        <dbReference type="Pfam" id="PF07596"/>
    </source>
</evidence>
<dbReference type="PANTHER" id="PTHR30093:SF2">
    <property type="entry name" value="TYPE II SECRETION SYSTEM PROTEIN H"/>
    <property type="match status" value="1"/>
</dbReference>
<reference evidence="2 3" key="1">
    <citation type="submission" date="2018-12" db="EMBL/GenBank/DDBJ databases">
        <authorList>
            <person name="Toschakov S.V."/>
        </authorList>
    </citation>
    <scope>NUCLEOTIDE SEQUENCE [LARGE SCALE GENOMIC DNA]</scope>
    <source>
        <strain evidence="2 3">GM2012</strain>
    </source>
</reference>
<dbReference type="RefSeq" id="WP_126726030.1">
    <property type="nucleotide sequence ID" value="NZ_RYZH01000025.1"/>
</dbReference>
<dbReference type="Gene3D" id="3.30.700.10">
    <property type="entry name" value="Glycoprotein, Type 4 Pilin"/>
    <property type="match status" value="1"/>
</dbReference>
<comment type="caution">
    <text evidence="2">The sequence shown here is derived from an EMBL/GenBank/DDBJ whole genome shotgun (WGS) entry which is preliminary data.</text>
</comment>
<dbReference type="InterPro" id="IPR027558">
    <property type="entry name" value="Pre_pil_HX9DG_C"/>
</dbReference>
<accession>A0A432MIC6</accession>
<protein>
    <submittedName>
        <fullName evidence="2">DUF1559 domain-containing protein</fullName>
    </submittedName>
</protein>
<dbReference type="SUPFAM" id="SSF54523">
    <property type="entry name" value="Pili subunits"/>
    <property type="match status" value="1"/>
</dbReference>
<reference evidence="2 3" key="2">
    <citation type="submission" date="2019-01" db="EMBL/GenBank/DDBJ databases">
        <title>Tautonia sociabilis, a novel thermotolerant planctomycete of Isosphaeraceae family, isolated from a 4000 m deep subterranean habitat.</title>
        <authorList>
            <person name="Kovaleva O.L."/>
            <person name="Elcheninov A.G."/>
            <person name="Van Heerden E."/>
            <person name="Toshchakov S.V."/>
            <person name="Novikov A."/>
            <person name="Bonch-Osmolovskaya E.A."/>
            <person name="Kublanov I.V."/>
        </authorList>
    </citation>
    <scope>NUCLEOTIDE SEQUENCE [LARGE SCALE GENOMIC DNA]</scope>
    <source>
        <strain evidence="2 3">GM2012</strain>
    </source>
</reference>
<dbReference type="InterPro" id="IPR012902">
    <property type="entry name" value="N_methyl_site"/>
</dbReference>
<dbReference type="Pfam" id="PF07963">
    <property type="entry name" value="N_methyl"/>
    <property type="match status" value="1"/>
</dbReference>
<dbReference type="Proteomes" id="UP000280296">
    <property type="component" value="Unassembled WGS sequence"/>
</dbReference>
<sequence length="321" mass="34592">MHRHRAAFTLIELLVVIAMIGVLIALLLPAVQSAREAARRAQCTNNLKQLGIALHAYHDAVGAFPLGRTIPSNASFSPMARILPFVEQATVASALNFDLPWTTTANQTATSTSLALLLCPSDPTAVPDGWGGTNYRSNEGTSVVMWYGTNDTAGVNAGMPAPNGLFFSNARYTAADVRDGLSNTAAFSEHVLGDFDNTRATREADTFWPQTYPANADQAVQLCRQMDWRDLSYQRVSDVGAPWIYGYHSTTSYWHSGPPNSLSCMFPPSRIMTVANSRHPGGVNVGLADGSVRFVKETVALPAWRALGTRNGGEVISADAF</sequence>